<evidence type="ECO:0000313" key="2">
    <source>
        <dbReference type="EMBL" id="EAW12930.1"/>
    </source>
</evidence>
<proteinExistence type="predicted"/>
<reference evidence="2 3" key="1">
    <citation type="journal article" date="2008" name="PLoS Genet.">
        <title>Genomic islands in the pathogenic filamentous fungus Aspergillus fumigatus.</title>
        <authorList>
            <person name="Fedorova N.D."/>
            <person name="Khaldi N."/>
            <person name="Joardar V.S."/>
            <person name="Maiti R."/>
            <person name="Amedeo P."/>
            <person name="Anderson M.J."/>
            <person name="Crabtree J."/>
            <person name="Silva J.C."/>
            <person name="Badger J.H."/>
            <person name="Albarraq A."/>
            <person name="Angiuoli S."/>
            <person name="Bussey H."/>
            <person name="Bowyer P."/>
            <person name="Cotty P.J."/>
            <person name="Dyer P.S."/>
            <person name="Egan A."/>
            <person name="Galens K."/>
            <person name="Fraser-Liggett C.M."/>
            <person name="Haas B.J."/>
            <person name="Inman J.M."/>
            <person name="Kent R."/>
            <person name="Lemieux S."/>
            <person name="Malavazi I."/>
            <person name="Orvis J."/>
            <person name="Roemer T."/>
            <person name="Ronning C.M."/>
            <person name="Sundaram J.P."/>
            <person name="Sutton G."/>
            <person name="Turner G."/>
            <person name="Venter J.C."/>
            <person name="White O.R."/>
            <person name="Whitty B.R."/>
            <person name="Youngman P."/>
            <person name="Wolfe K.H."/>
            <person name="Goldman G.H."/>
            <person name="Wortman J.R."/>
            <person name="Jiang B."/>
            <person name="Denning D.W."/>
            <person name="Nierman W.C."/>
        </authorList>
    </citation>
    <scope>NUCLEOTIDE SEQUENCE [LARGE SCALE GENOMIC DNA]</scope>
    <source>
        <strain evidence="3">ATCC 1007 / CBS 513.65 / DSM 816 / NCTC 3887 / NRRL 1</strain>
    </source>
</reference>
<dbReference type="OMA" id="MYMGSET"/>
<accession>A1CB12</accession>
<evidence type="ECO:0000313" key="3">
    <source>
        <dbReference type="Proteomes" id="UP000006701"/>
    </source>
</evidence>
<keyword evidence="3" id="KW-1185">Reference proteome</keyword>
<dbReference type="EMBL" id="DS027049">
    <property type="protein sequence ID" value="EAW12930.1"/>
    <property type="molecule type" value="Genomic_DNA"/>
</dbReference>
<dbReference type="HOGENOM" id="CLU_1170918_0_0_1"/>
<dbReference type="VEuPathDB" id="FungiDB:ACLA_013670"/>
<dbReference type="AlphaFoldDB" id="A1CB12"/>
<sequence>MMDEIDFQLCLNIDQVLSSFHRKQQESSYPVHSNVTNSETTTSSARTRTHAEIEDISTDESILEQQPPAKKAKISPSGRVPDLQILLPNNHSSMDWTESSQHPDQYWGYHSLRSTPHMPFETATVPPVPPEARAASEEIEINYGMLYTGSKSDIEMETESAPEGFYRRGPLHPYGSWLFRNGAVLDGRWGSFPSKTNDDLPSFTIYEDPDNLEINGIIPSADWFTSPEEDKENIEDGYEGTAFLRELDANIVMA</sequence>
<name>A1CB12_ASPCL</name>
<dbReference type="OrthoDB" id="4492273at2759"/>
<dbReference type="Proteomes" id="UP000006701">
    <property type="component" value="Unassembled WGS sequence"/>
</dbReference>
<feature type="region of interest" description="Disordered" evidence="1">
    <location>
        <begin position="26"/>
        <end position="78"/>
    </location>
</feature>
<protein>
    <submittedName>
        <fullName evidence="2">Uncharacterized protein</fullName>
    </submittedName>
</protein>
<feature type="compositionally biased region" description="Low complexity" evidence="1">
    <location>
        <begin position="33"/>
        <end position="46"/>
    </location>
</feature>
<gene>
    <name evidence="2" type="ORF">ACLA_013670</name>
</gene>
<dbReference type="KEGG" id="act:ACLA_013670"/>
<dbReference type="GeneID" id="4706188"/>
<dbReference type="RefSeq" id="XP_001274356.1">
    <property type="nucleotide sequence ID" value="XM_001274355.1"/>
</dbReference>
<organism evidence="2 3">
    <name type="scientific">Aspergillus clavatus (strain ATCC 1007 / CBS 513.65 / DSM 816 / NCTC 3887 / NRRL 1 / QM 1276 / 107)</name>
    <dbReference type="NCBI Taxonomy" id="344612"/>
    <lineage>
        <taxon>Eukaryota</taxon>
        <taxon>Fungi</taxon>
        <taxon>Dikarya</taxon>
        <taxon>Ascomycota</taxon>
        <taxon>Pezizomycotina</taxon>
        <taxon>Eurotiomycetes</taxon>
        <taxon>Eurotiomycetidae</taxon>
        <taxon>Eurotiales</taxon>
        <taxon>Aspergillaceae</taxon>
        <taxon>Aspergillus</taxon>
        <taxon>Aspergillus subgen. Fumigati</taxon>
    </lineage>
</organism>
<evidence type="ECO:0000256" key="1">
    <source>
        <dbReference type="SAM" id="MobiDB-lite"/>
    </source>
</evidence>